<feature type="transmembrane region" description="Helical" evidence="1">
    <location>
        <begin position="204"/>
        <end position="223"/>
    </location>
</feature>
<dbReference type="Proteomes" id="UP000293568">
    <property type="component" value="Chromosome"/>
</dbReference>
<evidence type="ECO:0000313" key="2">
    <source>
        <dbReference type="EMBL" id="QAY67515.1"/>
    </source>
</evidence>
<keyword evidence="3" id="KW-1185">Reference proteome</keyword>
<keyword evidence="1" id="KW-0472">Membrane</keyword>
<protein>
    <submittedName>
        <fullName evidence="2">DUF2232 domain-containing protein</fullName>
    </submittedName>
</protein>
<sequence>MKAGLKSVLWSLTALLLLLSLLIPGLNMVTVMFMIVPFTVLYATLSTKAFVLHVVPVLIIAALILGSPALMVGIFFLVPAIVMGNLYRRRTAASKVIVTAVLTMLAMMLIALLGFQLIMDVSLIDQMRDSITTTIDDLHKQNLMPEQWDSDLTDALVRTMVNSIPLTVIMAAFLYAVVTHYAARRALIRSGMDVPAAPPAREWMLPRIMVIYYLIAYVIDLFVPSTSTGFLSVALLNLVPLLRYAFAIQAVGFLFFLAHQRGWRRPVPVILSIIVLIFPPFSLLGVLDAAFPIRKSMTKR</sequence>
<feature type="transmembrane region" description="Helical" evidence="1">
    <location>
        <begin position="12"/>
        <end position="45"/>
    </location>
</feature>
<dbReference type="EMBL" id="CP035492">
    <property type="protein sequence ID" value="QAY67515.1"/>
    <property type="molecule type" value="Genomic_DNA"/>
</dbReference>
<feature type="transmembrane region" description="Helical" evidence="1">
    <location>
        <begin position="57"/>
        <end position="84"/>
    </location>
</feature>
<keyword evidence="1" id="KW-0812">Transmembrane</keyword>
<organism evidence="2 3">
    <name type="scientific">Paenibacillus protaetiae</name>
    <dbReference type="NCBI Taxonomy" id="2509456"/>
    <lineage>
        <taxon>Bacteria</taxon>
        <taxon>Bacillati</taxon>
        <taxon>Bacillota</taxon>
        <taxon>Bacilli</taxon>
        <taxon>Bacillales</taxon>
        <taxon>Paenibacillaceae</taxon>
        <taxon>Paenibacillus</taxon>
    </lineage>
</organism>
<dbReference type="AlphaFoldDB" id="A0A4P6EXV9"/>
<dbReference type="InterPro" id="IPR018710">
    <property type="entry name" value="DUF2232"/>
</dbReference>
<dbReference type="KEGG" id="pprt:ET464_15085"/>
<feature type="transmembrane region" description="Helical" evidence="1">
    <location>
        <begin position="164"/>
        <end position="183"/>
    </location>
</feature>
<evidence type="ECO:0000256" key="1">
    <source>
        <dbReference type="SAM" id="Phobius"/>
    </source>
</evidence>
<dbReference type="PANTHER" id="PTHR41324:SF1">
    <property type="entry name" value="DUF2232 DOMAIN-CONTAINING PROTEIN"/>
    <property type="match status" value="1"/>
</dbReference>
<accession>A0A4P6EXV9</accession>
<dbReference type="OrthoDB" id="2987886at2"/>
<name>A0A4P6EXV9_9BACL</name>
<feature type="transmembrane region" description="Helical" evidence="1">
    <location>
        <begin position="229"/>
        <end position="257"/>
    </location>
</feature>
<keyword evidence="1" id="KW-1133">Transmembrane helix</keyword>
<feature type="transmembrane region" description="Helical" evidence="1">
    <location>
        <begin position="96"/>
        <end position="119"/>
    </location>
</feature>
<dbReference type="Pfam" id="PF09991">
    <property type="entry name" value="DUF2232"/>
    <property type="match status" value="1"/>
</dbReference>
<proteinExistence type="predicted"/>
<dbReference type="PANTHER" id="PTHR41324">
    <property type="entry name" value="MEMBRANE PROTEIN-RELATED"/>
    <property type="match status" value="1"/>
</dbReference>
<feature type="transmembrane region" description="Helical" evidence="1">
    <location>
        <begin position="269"/>
        <end position="291"/>
    </location>
</feature>
<gene>
    <name evidence="2" type="ORF">ET464_15085</name>
</gene>
<reference evidence="2 3" key="1">
    <citation type="submission" date="2019-01" db="EMBL/GenBank/DDBJ databases">
        <title>Genome sequencing of strain FW100M-2.</title>
        <authorList>
            <person name="Heo J."/>
            <person name="Kim S.-J."/>
            <person name="Kim J.-S."/>
            <person name="Hong S.-B."/>
            <person name="Kwon S.-W."/>
        </authorList>
    </citation>
    <scope>NUCLEOTIDE SEQUENCE [LARGE SCALE GENOMIC DNA]</scope>
    <source>
        <strain evidence="2 3">FW100M-2</strain>
    </source>
</reference>
<evidence type="ECO:0000313" key="3">
    <source>
        <dbReference type="Proteomes" id="UP000293568"/>
    </source>
</evidence>